<feature type="compositionally biased region" description="Polar residues" evidence="1">
    <location>
        <begin position="31"/>
        <end position="60"/>
    </location>
</feature>
<dbReference type="HOGENOM" id="CLU_780916_0_0_1"/>
<feature type="compositionally biased region" description="Low complexity" evidence="1">
    <location>
        <begin position="61"/>
        <end position="71"/>
    </location>
</feature>
<evidence type="ECO:0000256" key="1">
    <source>
        <dbReference type="SAM" id="MobiDB-lite"/>
    </source>
</evidence>
<reference evidence="3" key="1">
    <citation type="journal article" date="2011" name="Nat. Commun.">
        <title>Effector diversification within compartments of the Leptosphaeria maculans genome affected by Repeat-Induced Point mutations.</title>
        <authorList>
            <person name="Rouxel T."/>
            <person name="Grandaubert J."/>
            <person name="Hane J.K."/>
            <person name="Hoede C."/>
            <person name="van de Wouw A.P."/>
            <person name="Couloux A."/>
            <person name="Dominguez V."/>
            <person name="Anthouard V."/>
            <person name="Bally P."/>
            <person name="Bourras S."/>
            <person name="Cozijnsen A.J."/>
            <person name="Ciuffetti L.M."/>
            <person name="Degrave A."/>
            <person name="Dilmaghani A."/>
            <person name="Duret L."/>
            <person name="Fudal I."/>
            <person name="Goodwin S.B."/>
            <person name="Gout L."/>
            <person name="Glaser N."/>
            <person name="Linglin J."/>
            <person name="Kema G.H.J."/>
            <person name="Lapalu N."/>
            <person name="Lawrence C.B."/>
            <person name="May K."/>
            <person name="Meyer M."/>
            <person name="Ollivier B."/>
            <person name="Poulain J."/>
            <person name="Schoch C.L."/>
            <person name="Simon A."/>
            <person name="Spatafora J.W."/>
            <person name="Stachowiak A."/>
            <person name="Turgeon B.G."/>
            <person name="Tyler B.M."/>
            <person name="Vincent D."/>
            <person name="Weissenbach J."/>
            <person name="Amselem J."/>
            <person name="Quesneville H."/>
            <person name="Oliver R.P."/>
            <person name="Wincker P."/>
            <person name="Balesdent M.-H."/>
            <person name="Howlett B.J."/>
        </authorList>
    </citation>
    <scope>NUCLEOTIDE SEQUENCE [LARGE SCALE GENOMIC DNA]</scope>
    <source>
        <strain evidence="3">JN3 / isolate v23.1.3 / race Av1-4-5-6-7-8</strain>
    </source>
</reference>
<organism evidence="2 3">
    <name type="scientific">Leptosphaeria maculans (strain JN3 / isolate v23.1.3 / race Av1-4-5-6-7-8)</name>
    <name type="common">Blackleg fungus</name>
    <name type="synonym">Phoma lingam</name>
    <dbReference type="NCBI Taxonomy" id="985895"/>
    <lineage>
        <taxon>Eukaryota</taxon>
        <taxon>Fungi</taxon>
        <taxon>Dikarya</taxon>
        <taxon>Ascomycota</taxon>
        <taxon>Pezizomycotina</taxon>
        <taxon>Dothideomycetes</taxon>
        <taxon>Pleosporomycetidae</taxon>
        <taxon>Pleosporales</taxon>
        <taxon>Pleosporineae</taxon>
        <taxon>Leptosphaeriaceae</taxon>
        <taxon>Plenodomus</taxon>
        <taxon>Plenodomus lingam/Leptosphaeria maculans species complex</taxon>
    </lineage>
</organism>
<proteinExistence type="predicted"/>
<feature type="region of interest" description="Disordered" evidence="1">
    <location>
        <begin position="18"/>
        <end position="78"/>
    </location>
</feature>
<sequence length="355" mass="39485">MAPSIQYLLSKPYVNHATQTMSRQTKPHASKNAQGLHSQGHSRGTANTPYASRVTSIQGLNTKRTTTNTTTSKHHPKLKQHNYLRYSQSLRIFHYASSYLPLPLFQSLLSRPSHGYITTLLSRDPLHSNPIPTGDETPPGCTEVVYMASVFHNGGSALGFRTGAASGGAGADRVEWLCFERKVDERILSGLRIKCGRRGKVNSGLLFDCVAVVEKGRGCGLRARGEHWAWWDALSGAGHPRWRVRLGWRGFGTEVATYWAYKVAQAQAFAMWEEMEREVEEDIKQEEVQYVSVDEDQEGWQDMEVDDDASELMGDIDTEESNHVVPRVAVLATPEQSVDARSGNTTPPAQDRDDA</sequence>
<dbReference type="AlphaFoldDB" id="E5ADR3"/>
<evidence type="ECO:0000313" key="2">
    <source>
        <dbReference type="EMBL" id="CBY01352.1"/>
    </source>
</evidence>
<accession>E5ADR3</accession>
<dbReference type="InParanoid" id="E5ADR3"/>
<dbReference type="VEuPathDB" id="FungiDB:LEMA_P001390.1"/>
<evidence type="ECO:0000313" key="3">
    <source>
        <dbReference type="Proteomes" id="UP000002668"/>
    </source>
</evidence>
<dbReference type="eggNOG" id="ENOG502T5F1">
    <property type="taxonomic scope" value="Eukaryota"/>
</dbReference>
<name>E5ADR3_LEPMJ</name>
<dbReference type="OrthoDB" id="3762348at2759"/>
<gene>
    <name evidence="2" type="ORF">LEMA_P001390.1</name>
</gene>
<dbReference type="EMBL" id="FP929139">
    <property type="protein sequence ID" value="CBY01352.1"/>
    <property type="molecule type" value="Genomic_DNA"/>
</dbReference>
<keyword evidence="3" id="KW-1185">Reference proteome</keyword>
<protein>
    <submittedName>
        <fullName evidence="2">Uncharacterized protein</fullName>
    </submittedName>
</protein>
<feature type="region of interest" description="Disordered" evidence="1">
    <location>
        <begin position="332"/>
        <end position="355"/>
    </location>
</feature>
<dbReference type="GeneID" id="13290526"/>
<dbReference type="Proteomes" id="UP000002668">
    <property type="component" value="Genome"/>
</dbReference>